<dbReference type="InterPro" id="IPR040570">
    <property type="entry name" value="LAL_C2"/>
</dbReference>
<evidence type="ECO:0000259" key="5">
    <source>
        <dbReference type="PROSITE" id="PS50975"/>
    </source>
</evidence>
<dbReference type="CDD" id="cd04179">
    <property type="entry name" value="DPM_DPG-synthase_like"/>
    <property type="match status" value="1"/>
</dbReference>
<dbReference type="GO" id="GO:0016874">
    <property type="term" value="F:ligase activity"/>
    <property type="evidence" value="ECO:0007669"/>
    <property type="project" value="UniProtKB-KW"/>
</dbReference>
<evidence type="ECO:0000313" key="6">
    <source>
        <dbReference type="EMBL" id="KMW13026.1"/>
    </source>
</evidence>
<dbReference type="Pfam" id="PF18603">
    <property type="entry name" value="LAL_C2"/>
    <property type="match status" value="1"/>
</dbReference>
<dbReference type="GeneID" id="93164984"/>
<dbReference type="Gene3D" id="3.30.470.20">
    <property type="entry name" value="ATP-grasp fold, B domain"/>
    <property type="match status" value="1"/>
</dbReference>
<evidence type="ECO:0000256" key="2">
    <source>
        <dbReference type="ARBA" id="ARBA00022741"/>
    </source>
</evidence>
<dbReference type="SUPFAM" id="SSF53448">
    <property type="entry name" value="Nucleotide-diphospho-sugar transferases"/>
    <property type="match status" value="1"/>
</dbReference>
<evidence type="ECO:0000256" key="4">
    <source>
        <dbReference type="PROSITE-ProRule" id="PRU00409"/>
    </source>
</evidence>
<dbReference type="InterPro" id="IPR029044">
    <property type="entry name" value="Nucleotide-diphossugar_trans"/>
</dbReference>
<dbReference type="Gene3D" id="3.40.50.20">
    <property type="match status" value="1"/>
</dbReference>
<dbReference type="EMBL" id="ADLK01000047">
    <property type="protein sequence ID" value="KMW13026.1"/>
    <property type="molecule type" value="Genomic_DNA"/>
</dbReference>
<dbReference type="OrthoDB" id="9803907at2"/>
<keyword evidence="3 4" id="KW-0067">ATP-binding</keyword>
<evidence type="ECO:0000313" key="7">
    <source>
        <dbReference type="Proteomes" id="UP000037392"/>
    </source>
</evidence>
<name>A0A0J9BLM4_9FIRM</name>
<gene>
    <name evidence="6" type="ORF">HMPREF9470_05198</name>
</gene>
<sequence length="696" mass="77888">MAYDLGIVIPVYRSRESVKKLVLELEKTFLPDIKIRICLVDDSNDEDTARYLMENCLRPEVTLAMLDGNFGQQAAILCGLRHVGPCRTYGTIDDDLEQPPRMLRKLYGQVADGKCDLAYGIPAYKISDHKMLHHGRDHDVSKGRKRNGRPVYRRVGSGMRDLLFSRLIGAPRGMKVSSLRVMTAQVVKDALAMKPRGFFYLSAAALKSAEIKGRKLKVENLYYTPGRRQYGFSGYNLGKLLRLYGNIAWYYGLDRGGKGLGQDEKECGQGGNGRRQTVYRIRDLIRPEKLLMLGGSNCQLHGAQRARSMGVDTVLADYTKNPLAASVCGVHEKISTFDVQACIRAAKRYGVTGVMTMGTDQPVYTCACISRELGLPGLLTVEQAYSVTNKKQMKQILSQAGIPTARYRLVDRSTGEKELKGLKTPLVIKPLDSQGQRGIYKLDTPLEVMEHLEHTLSFSRCSQALAEEFYESDEVTVSGWIKDGRLHILTVTDRLLYPDQTHIGVCTGHRFPSVHMDLYEEIEDISKRVADAFELENGPFYLQILIGAEGIKVNELAARIGGAFEDVFIPWVSGFDILGAVMDSAMGRRDQVQVPDGYRADRREGCVAVQLLFCRPGTIGHITPVKDILALPYVLDAGYNYKIGQEIPVMENATARFGHCVICGTKENIRERVDDFYRRLSVKSQSGEEMICRFYP</sequence>
<dbReference type="InterPro" id="IPR052032">
    <property type="entry name" value="ATP-dep_AA_Ligase"/>
</dbReference>
<dbReference type="PANTHER" id="PTHR43585:SF2">
    <property type="entry name" value="ATP-GRASP ENZYME FSQD"/>
    <property type="match status" value="1"/>
</dbReference>
<dbReference type="Proteomes" id="UP000037392">
    <property type="component" value="Unassembled WGS sequence"/>
</dbReference>
<protein>
    <recommendedName>
        <fullName evidence="5">ATP-grasp domain-containing protein</fullName>
    </recommendedName>
</protein>
<evidence type="ECO:0000256" key="3">
    <source>
        <dbReference type="ARBA" id="ARBA00022840"/>
    </source>
</evidence>
<dbReference type="InterPro" id="IPR011761">
    <property type="entry name" value="ATP-grasp"/>
</dbReference>
<dbReference type="PATRIC" id="fig|742734.4.peg.5559"/>
<accession>A0A0J9BLM4</accession>
<dbReference type="PROSITE" id="PS50975">
    <property type="entry name" value="ATP_GRASP"/>
    <property type="match status" value="1"/>
</dbReference>
<dbReference type="SUPFAM" id="SSF56059">
    <property type="entry name" value="Glutathione synthetase ATP-binding domain-like"/>
    <property type="match status" value="1"/>
</dbReference>
<dbReference type="AlphaFoldDB" id="A0A0J9BLM4"/>
<keyword evidence="1" id="KW-0436">Ligase</keyword>
<keyword evidence="2 4" id="KW-0547">Nucleotide-binding</keyword>
<dbReference type="Pfam" id="PF00535">
    <property type="entry name" value="Glycos_transf_2"/>
    <property type="match status" value="1"/>
</dbReference>
<organism evidence="6 7">
    <name type="scientific">[Clostridium] citroniae WAL-19142</name>
    <dbReference type="NCBI Taxonomy" id="742734"/>
    <lineage>
        <taxon>Bacteria</taxon>
        <taxon>Bacillati</taxon>
        <taxon>Bacillota</taxon>
        <taxon>Clostridia</taxon>
        <taxon>Lachnospirales</taxon>
        <taxon>Lachnospiraceae</taxon>
        <taxon>Enterocloster</taxon>
    </lineage>
</organism>
<dbReference type="InterPro" id="IPR001173">
    <property type="entry name" value="Glyco_trans_2-like"/>
</dbReference>
<dbReference type="RefSeq" id="WP_048931078.1">
    <property type="nucleotide sequence ID" value="NZ_KQ235885.1"/>
</dbReference>
<dbReference type="PANTHER" id="PTHR43585">
    <property type="entry name" value="FUMIPYRROLE BIOSYNTHESIS PROTEIN C"/>
    <property type="match status" value="1"/>
</dbReference>
<reference evidence="6 7" key="1">
    <citation type="submission" date="2011-04" db="EMBL/GenBank/DDBJ databases">
        <title>The Genome Sequence of Clostridium citroniae WAL-19142.</title>
        <authorList>
            <consortium name="The Broad Institute Genome Sequencing Platform"/>
            <person name="Earl A."/>
            <person name="Ward D."/>
            <person name="Feldgarden M."/>
            <person name="Gevers D."/>
            <person name="Warren Y.A."/>
            <person name="Tyrrell K.L."/>
            <person name="Citron D.M."/>
            <person name="Goldstein E.J."/>
            <person name="Daigneault M."/>
            <person name="Allen-Vercoe E."/>
            <person name="Young S.K."/>
            <person name="Zeng Q."/>
            <person name="Gargeya S."/>
            <person name="Fitzgerald M."/>
            <person name="Haas B."/>
            <person name="Abouelleil A."/>
            <person name="Alvarado L."/>
            <person name="Arachchi H.M."/>
            <person name="Berlin A."/>
            <person name="Brown A."/>
            <person name="Chapman S.B."/>
            <person name="Chen Z."/>
            <person name="Dunbar C."/>
            <person name="Freedman E."/>
            <person name="Gearin G."/>
            <person name="Gellesch M."/>
            <person name="Goldberg J."/>
            <person name="Griggs A."/>
            <person name="Gujja S."/>
            <person name="Heilman E.R."/>
            <person name="Heiman D."/>
            <person name="Howarth C."/>
            <person name="Larson L."/>
            <person name="Lui A."/>
            <person name="MacDonald P.J."/>
            <person name="Mehta T."/>
            <person name="Montmayeur A."/>
            <person name="Murphy C."/>
            <person name="Neiman D."/>
            <person name="Pearson M."/>
            <person name="Priest M."/>
            <person name="Roberts A."/>
            <person name="Saif S."/>
            <person name="Shea T."/>
            <person name="Shenoy N."/>
            <person name="Sisk P."/>
            <person name="Stolte C."/>
            <person name="Sykes S."/>
            <person name="White J."/>
            <person name="Yandava C."/>
            <person name="Wortman J."/>
            <person name="Nusbaum C."/>
            <person name="Birren B."/>
        </authorList>
    </citation>
    <scope>NUCLEOTIDE SEQUENCE [LARGE SCALE GENOMIC DNA]</scope>
    <source>
        <strain evidence="6 7">WAL-19142</strain>
    </source>
</reference>
<feature type="domain" description="ATP-grasp" evidence="5">
    <location>
        <begin position="394"/>
        <end position="586"/>
    </location>
</feature>
<dbReference type="Gene3D" id="3.90.550.10">
    <property type="entry name" value="Spore Coat Polysaccharide Biosynthesis Protein SpsA, Chain A"/>
    <property type="match status" value="1"/>
</dbReference>
<proteinExistence type="predicted"/>
<comment type="caution">
    <text evidence="6">The sequence shown here is derived from an EMBL/GenBank/DDBJ whole genome shotgun (WGS) entry which is preliminary data.</text>
</comment>
<evidence type="ECO:0000256" key="1">
    <source>
        <dbReference type="ARBA" id="ARBA00022598"/>
    </source>
</evidence>
<dbReference type="Pfam" id="PF02655">
    <property type="entry name" value="ATP-grasp_3"/>
    <property type="match status" value="1"/>
</dbReference>
<dbReference type="GO" id="GO:0046872">
    <property type="term" value="F:metal ion binding"/>
    <property type="evidence" value="ECO:0007669"/>
    <property type="project" value="InterPro"/>
</dbReference>
<dbReference type="GO" id="GO:0005524">
    <property type="term" value="F:ATP binding"/>
    <property type="evidence" value="ECO:0007669"/>
    <property type="project" value="UniProtKB-UniRule"/>
</dbReference>
<dbReference type="InterPro" id="IPR003806">
    <property type="entry name" value="ATP-grasp_PylC-type"/>
</dbReference>